<evidence type="ECO:0000256" key="4">
    <source>
        <dbReference type="ARBA" id="ARBA00022840"/>
    </source>
</evidence>
<feature type="binding site" evidence="5">
    <location>
        <position position="112"/>
    </location>
    <ligand>
        <name>ATP</name>
        <dbReference type="ChEBI" id="CHEBI:30616"/>
    </ligand>
</feature>
<dbReference type="GO" id="GO:0005524">
    <property type="term" value="F:ATP binding"/>
    <property type="evidence" value="ECO:0007669"/>
    <property type="project" value="UniProtKB-UniRule"/>
</dbReference>
<dbReference type="InterPro" id="IPR029752">
    <property type="entry name" value="D-isomer_DH_CS1"/>
</dbReference>
<dbReference type="Pfam" id="PF02222">
    <property type="entry name" value="ATP-grasp"/>
    <property type="match status" value="1"/>
</dbReference>
<evidence type="ECO:0000256" key="5">
    <source>
        <dbReference type="HAMAP-Rule" id="MF_01928"/>
    </source>
</evidence>
<comment type="caution">
    <text evidence="8">The sequence shown here is derived from an EMBL/GenBank/DDBJ whole genome shotgun (WGS) entry which is preliminary data.</text>
</comment>
<dbReference type="PROSITE" id="PS50975">
    <property type="entry name" value="ATP_GRASP"/>
    <property type="match status" value="1"/>
</dbReference>
<keyword evidence="4 5" id="KW-0067">ATP-binding</keyword>
<feature type="domain" description="ATP-grasp" evidence="7">
    <location>
        <begin position="116"/>
        <end position="317"/>
    </location>
</feature>
<dbReference type="GO" id="GO:0006189">
    <property type="term" value="P:'de novo' IMP biosynthetic process"/>
    <property type="evidence" value="ECO:0007669"/>
    <property type="project" value="UniProtKB-UniRule"/>
</dbReference>
<comment type="catalytic activity">
    <reaction evidence="5 6">
        <text>5-amino-1-(5-phospho-beta-D-ribosyl)imidazole + hydrogencarbonate + ATP = 5-carboxyamino-1-(5-phospho-D-ribosyl)imidazole + ADP + phosphate + 2 H(+)</text>
        <dbReference type="Rhea" id="RHEA:19317"/>
        <dbReference type="ChEBI" id="CHEBI:15378"/>
        <dbReference type="ChEBI" id="CHEBI:17544"/>
        <dbReference type="ChEBI" id="CHEBI:30616"/>
        <dbReference type="ChEBI" id="CHEBI:43474"/>
        <dbReference type="ChEBI" id="CHEBI:58730"/>
        <dbReference type="ChEBI" id="CHEBI:137981"/>
        <dbReference type="ChEBI" id="CHEBI:456216"/>
        <dbReference type="EC" id="6.3.4.18"/>
    </reaction>
</comment>
<evidence type="ECO:0000256" key="2">
    <source>
        <dbReference type="ARBA" id="ARBA00022741"/>
    </source>
</evidence>
<organism evidence="8">
    <name type="scientific">Caldilineaceae bacterium SB0664_bin_27</name>
    <dbReference type="NCBI Taxonomy" id="2605260"/>
    <lineage>
        <taxon>Bacteria</taxon>
        <taxon>Bacillati</taxon>
        <taxon>Chloroflexota</taxon>
        <taxon>Caldilineae</taxon>
        <taxon>Caldilineales</taxon>
        <taxon>Caldilineaceae</taxon>
    </lineage>
</organism>
<dbReference type="HAMAP" id="MF_01928">
    <property type="entry name" value="PurK"/>
    <property type="match status" value="1"/>
</dbReference>
<dbReference type="NCBIfam" id="TIGR01161">
    <property type="entry name" value="purK"/>
    <property type="match status" value="1"/>
</dbReference>
<dbReference type="InterPro" id="IPR003135">
    <property type="entry name" value="ATP-grasp_carboxylate-amine"/>
</dbReference>
<feature type="binding site" evidence="5">
    <location>
        <position position="152"/>
    </location>
    <ligand>
        <name>ATP</name>
        <dbReference type="ChEBI" id="CHEBI:30616"/>
    </ligand>
</feature>
<dbReference type="EC" id="6.3.4.18" evidence="5 6"/>
<feature type="binding site" evidence="5">
    <location>
        <begin position="157"/>
        <end position="163"/>
    </location>
    <ligand>
        <name>ATP</name>
        <dbReference type="ChEBI" id="CHEBI:30616"/>
    </ligand>
</feature>
<dbReference type="NCBIfam" id="NF004679">
    <property type="entry name" value="PRK06019.1-5"/>
    <property type="match status" value="1"/>
</dbReference>
<dbReference type="UniPathway" id="UPA00074">
    <property type="reaction ID" value="UER00942"/>
</dbReference>
<keyword evidence="1 5" id="KW-0436">Ligase</keyword>
<evidence type="ECO:0000256" key="1">
    <source>
        <dbReference type="ARBA" id="ARBA00022598"/>
    </source>
</evidence>
<keyword evidence="3 5" id="KW-0658">Purine biosynthesis</keyword>
<dbReference type="Gene3D" id="3.30.1490.20">
    <property type="entry name" value="ATP-grasp fold, A domain"/>
    <property type="match status" value="1"/>
</dbReference>
<dbReference type="PANTHER" id="PTHR11609:SF5">
    <property type="entry name" value="PHOSPHORIBOSYLAMINOIMIDAZOLE CARBOXYLASE"/>
    <property type="match status" value="1"/>
</dbReference>
<comment type="function">
    <text evidence="6">Catalyzes the ATP-dependent conversion of 5-aminoimidazole ribonucleotide (AIR) and HCO(3)- to N5-carboxyaminoimidazole ribonucleotide (N5-CAIR).</text>
</comment>
<dbReference type="GO" id="GO:0034028">
    <property type="term" value="F:5-(carboxyamino)imidazole ribonucleotide synthase activity"/>
    <property type="evidence" value="ECO:0007669"/>
    <property type="project" value="UniProtKB-UniRule"/>
</dbReference>
<dbReference type="InterPro" id="IPR011761">
    <property type="entry name" value="ATP-grasp"/>
</dbReference>
<dbReference type="InterPro" id="IPR040686">
    <property type="entry name" value="PurK_C"/>
</dbReference>
<dbReference type="InterPro" id="IPR054350">
    <property type="entry name" value="PurT/PurK_preATP-grasp"/>
</dbReference>
<dbReference type="GO" id="GO:0004638">
    <property type="term" value="F:phosphoribosylaminoimidazole carboxylase activity"/>
    <property type="evidence" value="ECO:0007669"/>
    <property type="project" value="InterPro"/>
</dbReference>
<dbReference type="EMBL" id="VXRG01000083">
    <property type="protein sequence ID" value="MXY93753.1"/>
    <property type="molecule type" value="Genomic_DNA"/>
</dbReference>
<gene>
    <name evidence="5 6" type="primary">purK</name>
    <name evidence="8" type="ORF">F4Y42_09925</name>
</gene>
<comment type="subunit">
    <text evidence="5 6">Homodimer.</text>
</comment>
<accession>A0A6B0YSP0</accession>
<dbReference type="InterPro" id="IPR011054">
    <property type="entry name" value="Rudment_hybrid_motif"/>
</dbReference>
<comment type="function">
    <text evidence="5">Catalyzes the ATP-dependent conversion of 5-aminoimidazole ribonucleotide (AIR) and HCO(3)(-) to N5-carboxyaminoimidazole ribonucleotide (N5-CAIR).</text>
</comment>
<dbReference type="SUPFAM" id="SSF56059">
    <property type="entry name" value="Glutathione synthetase ATP-binding domain-like"/>
    <property type="match status" value="1"/>
</dbReference>
<comment type="similarity">
    <text evidence="5 6">Belongs to the PurK/PurT family.</text>
</comment>
<feature type="binding site" evidence="5">
    <location>
        <position position="195"/>
    </location>
    <ligand>
        <name>ATP</name>
        <dbReference type="ChEBI" id="CHEBI:30616"/>
    </ligand>
</feature>
<dbReference type="PROSITE" id="PS00065">
    <property type="entry name" value="D_2_HYDROXYACID_DH_1"/>
    <property type="match status" value="1"/>
</dbReference>
<dbReference type="NCBIfam" id="NF004675">
    <property type="entry name" value="PRK06019.1-1"/>
    <property type="match status" value="1"/>
</dbReference>
<feature type="binding site" evidence="5">
    <location>
        <begin position="287"/>
        <end position="288"/>
    </location>
    <ligand>
        <name>ATP</name>
        <dbReference type="ChEBI" id="CHEBI:30616"/>
    </ligand>
</feature>
<evidence type="ECO:0000256" key="6">
    <source>
        <dbReference type="RuleBase" id="RU361200"/>
    </source>
</evidence>
<dbReference type="InterPro" id="IPR016185">
    <property type="entry name" value="PreATP-grasp_dom_sf"/>
</dbReference>
<feature type="binding site" evidence="5">
    <location>
        <position position="218"/>
    </location>
    <ligand>
        <name>ATP</name>
        <dbReference type="ChEBI" id="CHEBI:30616"/>
    </ligand>
</feature>
<dbReference type="InterPro" id="IPR005875">
    <property type="entry name" value="PurK"/>
</dbReference>
<feature type="binding site" evidence="5">
    <location>
        <begin position="187"/>
        <end position="190"/>
    </location>
    <ligand>
        <name>ATP</name>
        <dbReference type="ChEBI" id="CHEBI:30616"/>
    </ligand>
</feature>
<dbReference type="AlphaFoldDB" id="A0A6B0YSP0"/>
<dbReference type="Gene3D" id="3.40.50.20">
    <property type="match status" value="1"/>
</dbReference>
<sequence length="399" mass="43193">MAQSHRTPLSPGSTIGVFGSGQLGRMLAMEARRMGYRLLTFSPESNSPTGQIADSEFAAAYDDRAAVRAFAKSVDALTFEFENVPSLVAEIAAEEDVPVRPSGAILHAAQNRLREKSMLRQAGLPVTPFHFVKDPAELEEAVRKTGCPAILKTAAFGYDGKGQTRIEPGAKLSSAWQALGGQACVLEAYVDFERELSMVAARGVQGDFAAYPLVENRHVNHILDTTIAPAEVEPSVVGEAEKLARRLCEHLELVGVLCIEFFLLPKSRADRDARSSESATTGRLLINEIAPRPHNSGHWTIEGAVTSQFEQQLRTVSGLGPGSTEMLRPAVMLNLLGDLWHNGEPDWQALLAVPDAKLHLYGKLEPRPGRKMGHLTVTAETTEAALEKGFAARAALQRA</sequence>
<dbReference type="PANTHER" id="PTHR11609">
    <property type="entry name" value="PURINE BIOSYNTHESIS PROTEIN 6/7, PUR6/7"/>
    <property type="match status" value="1"/>
</dbReference>
<dbReference type="SUPFAM" id="SSF51246">
    <property type="entry name" value="Rudiment single hybrid motif"/>
    <property type="match status" value="1"/>
</dbReference>
<protein>
    <recommendedName>
        <fullName evidence="5 6">N5-carboxyaminoimidazole ribonucleotide synthase</fullName>
        <shortName evidence="5 6">N5-CAIR synthase</shortName>
        <ecNumber evidence="5 6">6.3.4.18</ecNumber>
    </recommendedName>
    <alternativeName>
        <fullName evidence="5 6">5-(carboxyamino)imidazole ribonucleotide synthetase</fullName>
    </alternativeName>
</protein>
<dbReference type="Pfam" id="PF22660">
    <property type="entry name" value="RS_preATP-grasp-like"/>
    <property type="match status" value="1"/>
</dbReference>
<keyword evidence="2 5" id="KW-0547">Nucleotide-binding</keyword>
<dbReference type="Gene3D" id="3.30.470.20">
    <property type="entry name" value="ATP-grasp fold, B domain"/>
    <property type="match status" value="1"/>
</dbReference>
<evidence type="ECO:0000256" key="3">
    <source>
        <dbReference type="ARBA" id="ARBA00022755"/>
    </source>
</evidence>
<evidence type="ECO:0000259" key="7">
    <source>
        <dbReference type="PROSITE" id="PS50975"/>
    </source>
</evidence>
<dbReference type="NCBIfam" id="NF004676">
    <property type="entry name" value="PRK06019.1-2"/>
    <property type="match status" value="1"/>
</dbReference>
<dbReference type="GO" id="GO:0046872">
    <property type="term" value="F:metal ion binding"/>
    <property type="evidence" value="ECO:0007669"/>
    <property type="project" value="InterPro"/>
</dbReference>
<proteinExistence type="inferred from homology"/>
<reference evidence="8" key="1">
    <citation type="submission" date="2019-09" db="EMBL/GenBank/DDBJ databases">
        <title>Characterisation of the sponge microbiome using genome-centric metagenomics.</title>
        <authorList>
            <person name="Engelberts J.P."/>
            <person name="Robbins S.J."/>
            <person name="De Goeij J.M."/>
            <person name="Aranda M."/>
            <person name="Bell S.C."/>
            <person name="Webster N.S."/>
        </authorList>
    </citation>
    <scope>NUCLEOTIDE SEQUENCE</scope>
    <source>
        <strain evidence="8">SB0664_bin_27</strain>
    </source>
</reference>
<evidence type="ECO:0000313" key="8">
    <source>
        <dbReference type="EMBL" id="MXY93753.1"/>
    </source>
</evidence>
<dbReference type="FunFam" id="3.30.1490.20:FF:000015">
    <property type="entry name" value="N5-carboxyaminoimidazole ribonucleotide synthase"/>
    <property type="match status" value="1"/>
</dbReference>
<dbReference type="Pfam" id="PF17769">
    <property type="entry name" value="PurK_C"/>
    <property type="match status" value="1"/>
</dbReference>
<comment type="pathway">
    <text evidence="5 6">Purine metabolism; IMP biosynthesis via de novo pathway; 5-amino-1-(5-phospho-D-ribosyl)imidazole-4-carboxylate from 5-amino-1-(5-phospho-D-ribosyl)imidazole (N5-CAIR route): step 1/2.</text>
</comment>
<dbReference type="GO" id="GO:0005829">
    <property type="term" value="C:cytosol"/>
    <property type="evidence" value="ECO:0007669"/>
    <property type="project" value="TreeGrafter"/>
</dbReference>
<dbReference type="InterPro" id="IPR013815">
    <property type="entry name" value="ATP_grasp_subdomain_1"/>
</dbReference>
<dbReference type="SUPFAM" id="SSF52440">
    <property type="entry name" value="PreATP-grasp domain"/>
    <property type="match status" value="1"/>
</dbReference>
<name>A0A6B0YSP0_9CHLR</name>